<dbReference type="EMBL" id="JACHJJ010000030">
    <property type="protein sequence ID" value="MBB5967147.1"/>
    <property type="molecule type" value="Genomic_DNA"/>
</dbReference>
<keyword evidence="1" id="KW-0472">Membrane</keyword>
<accession>A0A841DE31</accession>
<keyword evidence="1" id="KW-1133">Transmembrane helix</keyword>
<dbReference type="RefSeq" id="WP_184947884.1">
    <property type="nucleotide sequence ID" value="NZ_BAAAWZ010000004.1"/>
</dbReference>
<evidence type="ECO:0000313" key="3">
    <source>
        <dbReference type="Proteomes" id="UP000562352"/>
    </source>
</evidence>
<comment type="caution">
    <text evidence="2">The sequence shown here is derived from an EMBL/GenBank/DDBJ whole genome shotgun (WGS) entry which is preliminary data.</text>
</comment>
<evidence type="ECO:0000313" key="2">
    <source>
        <dbReference type="EMBL" id="MBB5967147.1"/>
    </source>
</evidence>
<organism evidence="2 3">
    <name type="scientific">Planomonospora venezuelensis</name>
    <dbReference type="NCBI Taxonomy" id="1999"/>
    <lineage>
        <taxon>Bacteria</taxon>
        <taxon>Bacillati</taxon>
        <taxon>Actinomycetota</taxon>
        <taxon>Actinomycetes</taxon>
        <taxon>Streptosporangiales</taxon>
        <taxon>Streptosporangiaceae</taxon>
        <taxon>Planomonospora</taxon>
    </lineage>
</organism>
<proteinExistence type="predicted"/>
<keyword evidence="3" id="KW-1185">Reference proteome</keyword>
<sequence>MADTIRIVALTAIVIVAIIGLIWFAVRLAHRPRNVLFGGGLGPELVSQARELKVSGQFDEAVFLVRGETGMSQRAASRLVRRL</sequence>
<evidence type="ECO:0000256" key="1">
    <source>
        <dbReference type="SAM" id="Phobius"/>
    </source>
</evidence>
<reference evidence="2 3" key="1">
    <citation type="submission" date="2020-08" db="EMBL/GenBank/DDBJ databases">
        <title>Genomic Encyclopedia of Type Strains, Phase III (KMG-III): the genomes of soil and plant-associated and newly described type strains.</title>
        <authorList>
            <person name="Whitman W."/>
        </authorList>
    </citation>
    <scope>NUCLEOTIDE SEQUENCE [LARGE SCALE GENOMIC DNA]</scope>
    <source>
        <strain evidence="2 3">CECT 3303</strain>
    </source>
</reference>
<protein>
    <submittedName>
        <fullName evidence="2">Uncharacterized protein</fullName>
    </submittedName>
</protein>
<dbReference type="Proteomes" id="UP000562352">
    <property type="component" value="Unassembled WGS sequence"/>
</dbReference>
<dbReference type="AlphaFoldDB" id="A0A841DE31"/>
<name>A0A841DE31_PLAVE</name>
<gene>
    <name evidence="2" type="ORF">FHS22_006449</name>
</gene>
<feature type="transmembrane region" description="Helical" evidence="1">
    <location>
        <begin position="6"/>
        <end position="26"/>
    </location>
</feature>
<keyword evidence="1" id="KW-0812">Transmembrane</keyword>